<dbReference type="PROSITE" id="PS50928">
    <property type="entry name" value="ABC_TM1"/>
    <property type="match status" value="1"/>
</dbReference>
<evidence type="ECO:0000259" key="8">
    <source>
        <dbReference type="PROSITE" id="PS50928"/>
    </source>
</evidence>
<dbReference type="AlphaFoldDB" id="K2MN32"/>
<feature type="transmembrane region" description="Helical" evidence="7">
    <location>
        <begin position="102"/>
        <end position="126"/>
    </location>
</feature>
<gene>
    <name evidence="9" type="ORF">NA2_12119</name>
</gene>
<dbReference type="InterPro" id="IPR000515">
    <property type="entry name" value="MetI-like"/>
</dbReference>
<dbReference type="PATRIC" id="fig|391937.3.peg.2490"/>
<evidence type="ECO:0000256" key="3">
    <source>
        <dbReference type="ARBA" id="ARBA00022475"/>
    </source>
</evidence>
<feature type="transmembrane region" description="Helical" evidence="7">
    <location>
        <begin position="266"/>
        <end position="286"/>
    </location>
</feature>
<evidence type="ECO:0000256" key="7">
    <source>
        <dbReference type="RuleBase" id="RU363032"/>
    </source>
</evidence>
<dbReference type="OrthoDB" id="8030140at2"/>
<dbReference type="CDD" id="cd06261">
    <property type="entry name" value="TM_PBP2"/>
    <property type="match status" value="1"/>
</dbReference>
<dbReference type="EMBL" id="AMRM01000012">
    <property type="protein sequence ID" value="EKF18642.1"/>
    <property type="molecule type" value="Genomic_DNA"/>
</dbReference>
<comment type="caution">
    <text evidence="9">The sequence shown here is derived from an EMBL/GenBank/DDBJ whole genome shotgun (WGS) entry which is preliminary data.</text>
</comment>
<keyword evidence="2 7" id="KW-0813">Transport</keyword>
<dbReference type="STRING" id="391937.NA2_12119"/>
<dbReference type="Proteomes" id="UP000006786">
    <property type="component" value="Unassembled WGS sequence"/>
</dbReference>
<evidence type="ECO:0000256" key="2">
    <source>
        <dbReference type="ARBA" id="ARBA00022448"/>
    </source>
</evidence>
<accession>K2MN32</accession>
<evidence type="ECO:0000256" key="6">
    <source>
        <dbReference type="ARBA" id="ARBA00023136"/>
    </source>
</evidence>
<comment type="similarity">
    <text evidence="7">Belongs to the binding-protein-dependent transport system permease family.</text>
</comment>
<reference evidence="9 10" key="1">
    <citation type="journal article" date="2012" name="J. Bacteriol.">
        <title>Genome Sequence of Nitratireductor pacificus Type Strain pht-3B.</title>
        <authorList>
            <person name="Lai Q."/>
            <person name="Li G."/>
            <person name="Shao Z."/>
        </authorList>
    </citation>
    <scope>NUCLEOTIDE SEQUENCE [LARGE SCALE GENOMIC DNA]</scope>
    <source>
        <strain evidence="10">pht-3B</strain>
    </source>
</reference>
<dbReference type="GO" id="GO:0055085">
    <property type="term" value="P:transmembrane transport"/>
    <property type="evidence" value="ECO:0007669"/>
    <property type="project" value="InterPro"/>
</dbReference>
<dbReference type="GO" id="GO:0005886">
    <property type="term" value="C:plasma membrane"/>
    <property type="evidence" value="ECO:0007669"/>
    <property type="project" value="UniProtKB-SubCell"/>
</dbReference>
<dbReference type="InterPro" id="IPR050366">
    <property type="entry name" value="BP-dependent_transpt_permease"/>
</dbReference>
<dbReference type="PANTHER" id="PTHR43386">
    <property type="entry name" value="OLIGOPEPTIDE TRANSPORT SYSTEM PERMEASE PROTEIN APPC"/>
    <property type="match status" value="1"/>
</dbReference>
<dbReference type="eggNOG" id="COG1173">
    <property type="taxonomic scope" value="Bacteria"/>
</dbReference>
<dbReference type="InterPro" id="IPR025966">
    <property type="entry name" value="OppC_N"/>
</dbReference>
<evidence type="ECO:0000313" key="9">
    <source>
        <dbReference type="EMBL" id="EKF18642.1"/>
    </source>
</evidence>
<evidence type="ECO:0000256" key="5">
    <source>
        <dbReference type="ARBA" id="ARBA00022989"/>
    </source>
</evidence>
<keyword evidence="10" id="KW-1185">Reference proteome</keyword>
<dbReference type="SUPFAM" id="SSF161098">
    <property type="entry name" value="MetI-like"/>
    <property type="match status" value="1"/>
</dbReference>
<keyword evidence="4 7" id="KW-0812">Transmembrane</keyword>
<keyword evidence="3" id="KW-1003">Cell membrane</keyword>
<dbReference type="InterPro" id="IPR035906">
    <property type="entry name" value="MetI-like_sf"/>
</dbReference>
<dbReference type="Gene3D" id="1.10.3720.10">
    <property type="entry name" value="MetI-like"/>
    <property type="match status" value="1"/>
</dbReference>
<sequence>MAVEANADNAAILRQEIARARRRGWMLFGRRLARHRSFQVGFALFFVIVLLAVFADLIAPYDPNKNDYRSLLAPPSMAHWFGTDGFGRDIMSRVIHGTRVSLGIGISVVVMTGILGVFLGMLAGYVRWLDNVLMRIMDGLMAFPGVLLAIALAAALGPSTMNAVIALTITFTPRTARVVRSSVLVIRELPYVEAAMAVGAGHARIIFRYILANALSPLIVQLTFVFAVSILAEAILSFLGVGPPPPAPSLGNIIAEGRNYLQDASWIAFFPGIAIAAAVLGLNLMGDGLRDVTDPRLAAERGAG</sequence>
<dbReference type="PANTHER" id="PTHR43386:SF6">
    <property type="entry name" value="ABC TRANSPORTER PERMEASE PROTEIN"/>
    <property type="match status" value="1"/>
</dbReference>
<name>K2MN32_9HYPH</name>
<dbReference type="Pfam" id="PF12911">
    <property type="entry name" value="OppC_N"/>
    <property type="match status" value="1"/>
</dbReference>
<evidence type="ECO:0000256" key="4">
    <source>
        <dbReference type="ARBA" id="ARBA00022692"/>
    </source>
</evidence>
<feature type="transmembrane region" description="Helical" evidence="7">
    <location>
        <begin position="218"/>
        <end position="241"/>
    </location>
</feature>
<evidence type="ECO:0000256" key="1">
    <source>
        <dbReference type="ARBA" id="ARBA00004651"/>
    </source>
</evidence>
<comment type="subcellular location">
    <subcellularLocation>
        <location evidence="1 7">Cell membrane</location>
        <topology evidence="1 7">Multi-pass membrane protein</topology>
    </subcellularLocation>
</comment>
<protein>
    <submittedName>
        <fullName evidence="9">Binding-protein-dependent transport systems inner membrane component</fullName>
    </submittedName>
</protein>
<keyword evidence="6 7" id="KW-0472">Membrane</keyword>
<dbReference type="Pfam" id="PF00528">
    <property type="entry name" value="BPD_transp_1"/>
    <property type="match status" value="1"/>
</dbReference>
<proteinExistence type="inferred from homology"/>
<feature type="transmembrane region" description="Helical" evidence="7">
    <location>
        <begin position="146"/>
        <end position="171"/>
    </location>
</feature>
<feature type="transmembrane region" description="Helical" evidence="7">
    <location>
        <begin position="191"/>
        <end position="211"/>
    </location>
</feature>
<evidence type="ECO:0000313" key="10">
    <source>
        <dbReference type="Proteomes" id="UP000006786"/>
    </source>
</evidence>
<organism evidence="9 10">
    <name type="scientific">Nitratireductor pacificus pht-3B</name>
    <dbReference type="NCBI Taxonomy" id="391937"/>
    <lineage>
        <taxon>Bacteria</taxon>
        <taxon>Pseudomonadati</taxon>
        <taxon>Pseudomonadota</taxon>
        <taxon>Alphaproteobacteria</taxon>
        <taxon>Hyphomicrobiales</taxon>
        <taxon>Phyllobacteriaceae</taxon>
        <taxon>Nitratireductor</taxon>
    </lineage>
</organism>
<feature type="domain" description="ABC transmembrane type-1" evidence="8">
    <location>
        <begin position="102"/>
        <end position="286"/>
    </location>
</feature>
<keyword evidence="5 7" id="KW-1133">Transmembrane helix</keyword>
<feature type="transmembrane region" description="Helical" evidence="7">
    <location>
        <begin position="40"/>
        <end position="61"/>
    </location>
</feature>